<dbReference type="SUPFAM" id="SSF51735">
    <property type="entry name" value="NAD(P)-binding Rossmann-fold domains"/>
    <property type="match status" value="1"/>
</dbReference>
<dbReference type="GO" id="GO:0015940">
    <property type="term" value="P:pantothenate biosynthetic process"/>
    <property type="evidence" value="ECO:0007669"/>
    <property type="project" value="UniProtKB-KW"/>
</dbReference>
<dbReference type="Gene3D" id="3.40.50.720">
    <property type="entry name" value="NAD(P)-binding Rossmann-like Domain"/>
    <property type="match status" value="1"/>
</dbReference>
<keyword evidence="3" id="KW-0566">Pantothenate biosynthesis</keyword>
<dbReference type="Pfam" id="PF02317">
    <property type="entry name" value="Octopine_DH"/>
    <property type="match status" value="1"/>
</dbReference>
<dbReference type="EMBL" id="WNXQ01000004">
    <property type="protein sequence ID" value="MWB78271.1"/>
    <property type="molecule type" value="Genomic_DNA"/>
</dbReference>
<evidence type="ECO:0000259" key="5">
    <source>
        <dbReference type="Pfam" id="PF02317"/>
    </source>
</evidence>
<name>A0A844W625_9RHOB</name>
<evidence type="ECO:0000256" key="3">
    <source>
        <dbReference type="ARBA" id="ARBA00022655"/>
    </source>
</evidence>
<evidence type="ECO:0000313" key="8">
    <source>
        <dbReference type="Proteomes" id="UP000443843"/>
    </source>
</evidence>
<keyword evidence="8" id="KW-1185">Reference proteome</keyword>
<dbReference type="InterPro" id="IPR051729">
    <property type="entry name" value="Opine/Lysopine_DH"/>
</dbReference>
<dbReference type="InterPro" id="IPR036291">
    <property type="entry name" value="NAD(P)-bd_dom_sf"/>
</dbReference>
<dbReference type="GO" id="GO:0008677">
    <property type="term" value="F:2-dehydropantoate 2-reductase activity"/>
    <property type="evidence" value="ECO:0007669"/>
    <property type="project" value="UniProtKB-EC"/>
</dbReference>
<dbReference type="InterPro" id="IPR013332">
    <property type="entry name" value="KPR_N"/>
</dbReference>
<protein>
    <recommendedName>
        <fullName evidence="2">2-dehydropantoate 2-reductase</fullName>
    </recommendedName>
</protein>
<feature type="domain" description="Opine dehydrogenase" evidence="5">
    <location>
        <begin position="183"/>
        <end position="331"/>
    </location>
</feature>
<evidence type="ECO:0000256" key="1">
    <source>
        <dbReference type="ARBA" id="ARBA00004994"/>
    </source>
</evidence>
<dbReference type="PANTHER" id="PTHR38015">
    <property type="entry name" value="BLR6086 PROTEIN"/>
    <property type="match status" value="1"/>
</dbReference>
<dbReference type="Pfam" id="PF02558">
    <property type="entry name" value="ApbA"/>
    <property type="match status" value="1"/>
</dbReference>
<dbReference type="InterPro" id="IPR008927">
    <property type="entry name" value="6-PGluconate_DH-like_C_sf"/>
</dbReference>
<gene>
    <name evidence="7" type="ORF">GLS40_09565</name>
</gene>
<feature type="domain" description="Ketopantoate reductase N-terminal" evidence="6">
    <location>
        <begin position="6"/>
        <end position="105"/>
    </location>
</feature>
<dbReference type="PANTHER" id="PTHR38015:SF1">
    <property type="entry name" value="OPINE DEHYDROGENASE DOMAIN-CONTAINING PROTEIN"/>
    <property type="match status" value="1"/>
</dbReference>
<evidence type="ECO:0000256" key="4">
    <source>
        <dbReference type="ARBA" id="ARBA00048793"/>
    </source>
</evidence>
<evidence type="ECO:0000259" key="6">
    <source>
        <dbReference type="Pfam" id="PF02558"/>
    </source>
</evidence>
<accession>A0A844W625</accession>
<reference evidence="7 8" key="1">
    <citation type="submission" date="2019-11" db="EMBL/GenBank/DDBJ databases">
        <title>Pseudooceanicola pacifica sp. nov., isolated from deep-sea sediment of the Pacific Ocean.</title>
        <authorList>
            <person name="Lyu L."/>
        </authorList>
    </citation>
    <scope>NUCLEOTIDE SEQUENCE [LARGE SCALE GENOMIC DNA]</scope>
    <source>
        <strain evidence="7 8">216_PA32_1</strain>
    </source>
</reference>
<dbReference type="Proteomes" id="UP000443843">
    <property type="component" value="Unassembled WGS sequence"/>
</dbReference>
<dbReference type="Gene3D" id="1.10.1040.10">
    <property type="entry name" value="N-(1-d-carboxylethyl)-l-norvaline Dehydrogenase, domain 2"/>
    <property type="match status" value="1"/>
</dbReference>
<dbReference type="InterPro" id="IPR003421">
    <property type="entry name" value="Opine_DH"/>
</dbReference>
<evidence type="ECO:0000256" key="2">
    <source>
        <dbReference type="ARBA" id="ARBA00019465"/>
    </source>
</evidence>
<evidence type="ECO:0000313" key="7">
    <source>
        <dbReference type="EMBL" id="MWB78271.1"/>
    </source>
</evidence>
<comment type="caution">
    <text evidence="7">The sequence shown here is derived from an EMBL/GenBank/DDBJ whole genome shotgun (WGS) entry which is preliminary data.</text>
</comment>
<dbReference type="AlphaFoldDB" id="A0A844W625"/>
<organism evidence="7 8">
    <name type="scientific">Pseudooceanicola pacificus</name>
    <dbReference type="NCBI Taxonomy" id="2676438"/>
    <lineage>
        <taxon>Bacteria</taxon>
        <taxon>Pseudomonadati</taxon>
        <taxon>Pseudomonadota</taxon>
        <taxon>Alphaproteobacteria</taxon>
        <taxon>Rhodobacterales</taxon>
        <taxon>Paracoccaceae</taxon>
        <taxon>Pseudooceanicola</taxon>
    </lineage>
</organism>
<proteinExistence type="predicted"/>
<comment type="catalytic activity">
    <reaction evidence="4">
        <text>(R)-pantoate + NADP(+) = 2-dehydropantoate + NADPH + H(+)</text>
        <dbReference type="Rhea" id="RHEA:16233"/>
        <dbReference type="ChEBI" id="CHEBI:11561"/>
        <dbReference type="ChEBI" id="CHEBI:15378"/>
        <dbReference type="ChEBI" id="CHEBI:15980"/>
        <dbReference type="ChEBI" id="CHEBI:57783"/>
        <dbReference type="ChEBI" id="CHEBI:58349"/>
        <dbReference type="EC" id="1.1.1.169"/>
    </reaction>
</comment>
<sequence length="365" mass="38475">MATMKVAILGASYGGLYLLADFGRLGLQPTICDTNPERLKALEAQGGVEVVGEGLARFAHLTTDPVDAAKGAELVIVCTGGRGQEAAATTLAPHLKDGQIILLISGNTGGSLVVRRALDQAGCTARVLLAEMDNYPSAYWLRAPAKVEFITSKKWLQVATLPSQDIDKVLPVLSSLIPGVVPASSIFATGLCNMNAVLHVANCAVNAGMIDRGDRHLFYGEGVTPIVERMYGLVSDECRAIGRELGVEVPTLARWYEKCYGISSTSLVDMFKTLSSAPDGPYQPTRSPVSFESGYLAEDVPCGLVPISALGAAVGVATPTIDLLIAFVAMITANAYEKDYRDAARMGISGQSAAGLRALAERGFH</sequence>
<dbReference type="SUPFAM" id="SSF48179">
    <property type="entry name" value="6-phosphogluconate dehydrogenase C-terminal domain-like"/>
    <property type="match status" value="1"/>
</dbReference>
<dbReference type="InterPro" id="IPR013328">
    <property type="entry name" value="6PGD_dom2"/>
</dbReference>
<comment type="pathway">
    <text evidence="1">Cofactor biosynthesis; (R)-pantothenate biosynthesis; (R)-pantoate from 3-methyl-2-oxobutanoate: step 2/2.</text>
</comment>